<protein>
    <submittedName>
        <fullName evidence="3">Uncharacterized protein</fullName>
    </submittedName>
</protein>
<accession>A0A255Z5X7</accession>
<evidence type="ECO:0000313" key="4">
    <source>
        <dbReference type="Proteomes" id="UP000216998"/>
    </source>
</evidence>
<sequence length="376" mass="38691">MKASTVTTSLFALGLAAVAAGPVAAFPKKPAPVPAEAAQPQAGEPQAQQQPPKESAAPAKEAPKPAPALAPPEAKPAPAASAKPVEGPPATPAPKPVETKSTKAAAPKPVAPGKPPEPKPAQVAPAPVPPPAVQQAVQVPVLDPLDDQLRWRATCQRLSLDCTPLNQFPDLMPYEVGTRLSDQEVSRSDKRIAVAGWPYDIVFDRQGAMKGRMVTDVRHQLAMASAGQDVVVDPKPSSLRGVTQVVMGGQGGYVALPPEEWAKQFAERIGAPGIAPRLRDAAVLAIGGRTQKIVLDGATAATLLPLWPSPPPHDALGVTSGDIASGMACIVGIGSMAFPAPAYAGQPGQPVFALVKDLLFCSGGPAGMRVMERMPA</sequence>
<keyword evidence="2" id="KW-0732">Signal</keyword>
<keyword evidence="4" id="KW-1185">Reference proteome</keyword>
<feature type="compositionally biased region" description="Pro residues" evidence="1">
    <location>
        <begin position="109"/>
        <end position="119"/>
    </location>
</feature>
<dbReference type="RefSeq" id="WP_094453751.1">
    <property type="nucleotide sequence ID" value="NZ_NOXU01000020.1"/>
</dbReference>
<gene>
    <name evidence="3" type="ORF">CHU95_03415</name>
</gene>
<feature type="signal peptide" evidence="2">
    <location>
        <begin position="1"/>
        <end position="25"/>
    </location>
</feature>
<evidence type="ECO:0000313" key="3">
    <source>
        <dbReference type="EMBL" id="OYQ36831.1"/>
    </source>
</evidence>
<comment type="caution">
    <text evidence="3">The sequence shown here is derived from an EMBL/GenBank/DDBJ whole genome shotgun (WGS) entry which is preliminary data.</text>
</comment>
<evidence type="ECO:0000256" key="2">
    <source>
        <dbReference type="SAM" id="SignalP"/>
    </source>
</evidence>
<feature type="chain" id="PRO_5012423047" evidence="2">
    <location>
        <begin position="26"/>
        <end position="376"/>
    </location>
</feature>
<feature type="compositionally biased region" description="Low complexity" evidence="1">
    <location>
        <begin position="26"/>
        <end position="60"/>
    </location>
</feature>
<name>A0A255Z5X7_9PROT</name>
<dbReference type="Proteomes" id="UP000216998">
    <property type="component" value="Unassembled WGS sequence"/>
</dbReference>
<feature type="compositionally biased region" description="Pro residues" evidence="1">
    <location>
        <begin position="86"/>
        <end position="95"/>
    </location>
</feature>
<organism evidence="3 4">
    <name type="scientific">Niveispirillum lacus</name>
    <dbReference type="NCBI Taxonomy" id="1981099"/>
    <lineage>
        <taxon>Bacteria</taxon>
        <taxon>Pseudomonadati</taxon>
        <taxon>Pseudomonadota</taxon>
        <taxon>Alphaproteobacteria</taxon>
        <taxon>Rhodospirillales</taxon>
        <taxon>Azospirillaceae</taxon>
        <taxon>Niveispirillum</taxon>
    </lineage>
</organism>
<dbReference type="EMBL" id="NOXU01000020">
    <property type="protein sequence ID" value="OYQ36831.1"/>
    <property type="molecule type" value="Genomic_DNA"/>
</dbReference>
<feature type="region of interest" description="Disordered" evidence="1">
    <location>
        <begin position="26"/>
        <end position="130"/>
    </location>
</feature>
<feature type="compositionally biased region" description="Pro residues" evidence="1">
    <location>
        <begin position="64"/>
        <end position="75"/>
    </location>
</feature>
<proteinExistence type="predicted"/>
<evidence type="ECO:0000256" key="1">
    <source>
        <dbReference type="SAM" id="MobiDB-lite"/>
    </source>
</evidence>
<dbReference type="AlphaFoldDB" id="A0A255Z5X7"/>
<feature type="compositionally biased region" description="Low complexity" evidence="1">
    <location>
        <begin position="76"/>
        <end position="85"/>
    </location>
</feature>
<reference evidence="3 4" key="1">
    <citation type="submission" date="2017-07" db="EMBL/GenBank/DDBJ databases">
        <title>Niveispirillum cyanobacteriorum sp. nov., isolated from cyanobacterial aggregates in a eutrophic lake.</title>
        <authorList>
            <person name="Cai H."/>
        </authorList>
    </citation>
    <scope>NUCLEOTIDE SEQUENCE [LARGE SCALE GENOMIC DNA]</scope>
    <source>
        <strain evidence="4">TH1-14</strain>
    </source>
</reference>